<keyword evidence="3" id="KW-1185">Reference proteome</keyword>
<evidence type="ECO:0000313" key="2">
    <source>
        <dbReference type="EMBL" id="MCV2891179.1"/>
    </source>
</evidence>
<gene>
    <name evidence="2" type="ORF">OE747_22890</name>
</gene>
<feature type="coiled-coil region" evidence="1">
    <location>
        <begin position="12"/>
        <end position="39"/>
    </location>
</feature>
<organism evidence="2 3">
    <name type="scientific">Ruegeria aquimaris</name>
    <dbReference type="NCBI Taxonomy" id="2984333"/>
    <lineage>
        <taxon>Bacteria</taxon>
        <taxon>Pseudomonadati</taxon>
        <taxon>Pseudomonadota</taxon>
        <taxon>Alphaproteobacteria</taxon>
        <taxon>Rhodobacterales</taxon>
        <taxon>Roseobacteraceae</taxon>
        <taxon>Ruegeria</taxon>
    </lineage>
</organism>
<keyword evidence="1" id="KW-0175">Coiled coil</keyword>
<evidence type="ECO:0000313" key="3">
    <source>
        <dbReference type="Proteomes" id="UP001320899"/>
    </source>
</evidence>
<name>A0ABT3AR61_9RHOB</name>
<dbReference type="EMBL" id="JAOWLB010000030">
    <property type="protein sequence ID" value="MCV2891179.1"/>
    <property type="molecule type" value="Genomic_DNA"/>
</dbReference>
<reference evidence="2 3" key="1">
    <citation type="submission" date="2022-10" db="EMBL/GenBank/DDBJ databases">
        <title>Ruegeria sp. nov., isolated from ocean surface sediments.</title>
        <authorList>
            <person name="He W."/>
            <person name="Xue H.-P."/>
            <person name="Zhang D.-F."/>
        </authorList>
    </citation>
    <scope>NUCLEOTIDE SEQUENCE [LARGE SCALE GENOMIC DNA]</scope>
    <source>
        <strain evidence="2 3">XHP0148</strain>
    </source>
</reference>
<dbReference type="RefSeq" id="WP_263830784.1">
    <property type="nucleotide sequence ID" value="NZ_JAOWLB010000030.1"/>
</dbReference>
<evidence type="ECO:0000256" key="1">
    <source>
        <dbReference type="SAM" id="Coils"/>
    </source>
</evidence>
<protein>
    <submittedName>
        <fullName evidence="2">Uncharacterized protein</fullName>
    </submittedName>
</protein>
<sequence>MSELSNDQKRMLIYTDERLKELDIEYERLEKQRGVLDASKSLSENEKRFRIYIADRLPQLTEERRDLVTARRKLTET</sequence>
<comment type="caution">
    <text evidence="2">The sequence shown here is derived from an EMBL/GenBank/DDBJ whole genome shotgun (WGS) entry which is preliminary data.</text>
</comment>
<dbReference type="Proteomes" id="UP001320899">
    <property type="component" value="Unassembled WGS sequence"/>
</dbReference>
<proteinExistence type="predicted"/>
<accession>A0ABT3AR61</accession>